<dbReference type="Pfam" id="PF05699">
    <property type="entry name" value="Dimer_Tnp_hAT"/>
    <property type="match status" value="1"/>
</dbReference>
<evidence type="ECO:0000313" key="3">
    <source>
        <dbReference type="Proteomes" id="UP000478052"/>
    </source>
</evidence>
<evidence type="ECO:0000259" key="1">
    <source>
        <dbReference type="SMART" id="SM00597"/>
    </source>
</evidence>
<dbReference type="PANTHER" id="PTHR45749:SF37">
    <property type="entry name" value="OS05G0311600 PROTEIN"/>
    <property type="match status" value="1"/>
</dbReference>
<gene>
    <name evidence="2" type="ORF">FWK35_00033908</name>
</gene>
<dbReference type="InterPro" id="IPR025398">
    <property type="entry name" value="DUF4371"/>
</dbReference>
<dbReference type="InterPro" id="IPR006580">
    <property type="entry name" value="Znf_TTF"/>
</dbReference>
<dbReference type="GO" id="GO:0046983">
    <property type="term" value="F:protein dimerization activity"/>
    <property type="evidence" value="ECO:0007669"/>
    <property type="project" value="InterPro"/>
</dbReference>
<reference evidence="2 3" key="1">
    <citation type="submission" date="2019-08" db="EMBL/GenBank/DDBJ databases">
        <title>Whole genome of Aphis craccivora.</title>
        <authorList>
            <person name="Voronova N.V."/>
            <person name="Shulinski R.S."/>
            <person name="Bandarenka Y.V."/>
            <person name="Zhorov D.G."/>
            <person name="Warner D."/>
        </authorList>
    </citation>
    <scope>NUCLEOTIDE SEQUENCE [LARGE SCALE GENOMIC DNA]</scope>
    <source>
        <strain evidence="2">180601</strain>
        <tissue evidence="2">Whole Body</tissue>
    </source>
</reference>
<dbReference type="PANTHER" id="PTHR45749">
    <property type="match status" value="1"/>
</dbReference>
<feature type="domain" description="TTF-type" evidence="1">
    <location>
        <begin position="66"/>
        <end position="158"/>
    </location>
</feature>
<sequence length="762" mass="87707">MYYVYLGVDVNIECKSVHNTPPDTPLINPKDPSIELPKNRLELRNRIINGPYQPQIIFPRTLMGLQYRGFLKQYYDVYKWIEYSPAKDAAFCFPCRICRGNSLNSSQIDLAFSTKGFKNWKNATKAFNNHQKTKAHNYSSESMLKLIDGNSIDVTIDESKKLQLSQRDSERLKNRDFFQRLVDITILLAKTGKPFRGHIENVNSFNKGMYKEVIELLLKYDPIFKKHMECGPRNAFYSSNRIQNDIILALYNYFQKKLSVTLQNKKISVIADETSDIGHHEQMSIVIRYFDSNLNQPVEHFVCLQRLTSVNAQSIFDSLNDVLINKLGLSWSSVIAVCFDGAATMSGYNNGVQAKCKEQNNSLMYIHCYAHCLNLVLVDSIGRKNRVVFDFFGTIQLIFAFIEGSCVRHAVLEKVARQINIKLVTLKSISTTRWACRSEAITAIATNYSALIIAIQEIYDSTKLSDVRAKAHGLIMQMQSFNFIFALNMLDPILSIILKVSSSLQSKELDLLTAVGLIKSLKHTITRYRSEDGEYDKIYDKTIHMCDENNIEVPKVKKRKVCSKVDDKQDNQYFEETKKLEMKHSCYFFALDEIMSGLNSRFHQENLELIEGIGNLVSLNPTEDNMKYFKILFNTDVNELKAEIKLLNNMTTEEVLTMKGTSTKIIHNWVHWLSEGDRSTIFNQFSIILKLFLTVPVTSCSCERSFSKLSIVKTKLRSTMNQERLDALLYMFVEQEVTNSINYDEVIEEFKILITGERRLIL</sequence>
<evidence type="ECO:0000313" key="2">
    <source>
        <dbReference type="EMBL" id="KAF0710535.1"/>
    </source>
</evidence>
<organism evidence="2 3">
    <name type="scientific">Aphis craccivora</name>
    <name type="common">Cowpea aphid</name>
    <dbReference type="NCBI Taxonomy" id="307492"/>
    <lineage>
        <taxon>Eukaryota</taxon>
        <taxon>Metazoa</taxon>
        <taxon>Ecdysozoa</taxon>
        <taxon>Arthropoda</taxon>
        <taxon>Hexapoda</taxon>
        <taxon>Insecta</taxon>
        <taxon>Pterygota</taxon>
        <taxon>Neoptera</taxon>
        <taxon>Paraneoptera</taxon>
        <taxon>Hemiptera</taxon>
        <taxon>Sternorrhyncha</taxon>
        <taxon>Aphidomorpha</taxon>
        <taxon>Aphidoidea</taxon>
        <taxon>Aphididae</taxon>
        <taxon>Aphidini</taxon>
        <taxon>Aphis</taxon>
        <taxon>Aphis</taxon>
    </lineage>
</organism>
<protein>
    <submittedName>
        <fullName evidence="2">Zinc finger MYM-type protein 1-like</fullName>
    </submittedName>
</protein>
<dbReference type="SMART" id="SM00597">
    <property type="entry name" value="ZnF_TTF"/>
    <property type="match status" value="1"/>
</dbReference>
<keyword evidence="3" id="KW-1185">Reference proteome</keyword>
<dbReference type="Pfam" id="PF14291">
    <property type="entry name" value="DUF4371"/>
    <property type="match status" value="1"/>
</dbReference>
<dbReference type="InterPro" id="IPR012337">
    <property type="entry name" value="RNaseH-like_sf"/>
</dbReference>
<accession>A0A6G0VUU0</accession>
<dbReference type="AlphaFoldDB" id="A0A6G0VUU0"/>
<dbReference type="InterPro" id="IPR008906">
    <property type="entry name" value="HATC_C_dom"/>
</dbReference>
<dbReference type="SUPFAM" id="SSF53098">
    <property type="entry name" value="Ribonuclease H-like"/>
    <property type="match status" value="1"/>
</dbReference>
<name>A0A6G0VUU0_APHCR</name>
<proteinExistence type="predicted"/>
<dbReference type="OrthoDB" id="6600934at2759"/>
<dbReference type="Proteomes" id="UP000478052">
    <property type="component" value="Unassembled WGS sequence"/>
</dbReference>
<dbReference type="EMBL" id="VUJU01011623">
    <property type="protein sequence ID" value="KAF0710535.1"/>
    <property type="molecule type" value="Genomic_DNA"/>
</dbReference>
<comment type="caution">
    <text evidence="2">The sequence shown here is derived from an EMBL/GenBank/DDBJ whole genome shotgun (WGS) entry which is preliminary data.</text>
</comment>